<feature type="domain" description="SnoaL-like" evidence="1">
    <location>
        <begin position="33"/>
        <end position="128"/>
    </location>
</feature>
<gene>
    <name evidence="2" type="ORF">EHQ64_02130</name>
</gene>
<dbReference type="PANTHER" id="PTHR38436">
    <property type="entry name" value="POLYKETIDE CYCLASE SNOAL-LIKE DOMAIN"/>
    <property type="match status" value="1"/>
</dbReference>
<dbReference type="InterPro" id="IPR037401">
    <property type="entry name" value="SnoaL-like"/>
</dbReference>
<accession>A0A4R9KGS2</accession>
<proteinExistence type="predicted"/>
<dbReference type="Proteomes" id="UP000297762">
    <property type="component" value="Unassembled WGS sequence"/>
</dbReference>
<dbReference type="PANTHER" id="PTHR38436:SF1">
    <property type="entry name" value="ESTER CYCLASE"/>
    <property type="match status" value="1"/>
</dbReference>
<evidence type="ECO:0000313" key="3">
    <source>
        <dbReference type="Proteomes" id="UP000297762"/>
    </source>
</evidence>
<dbReference type="Gene3D" id="3.10.450.50">
    <property type="match status" value="1"/>
</dbReference>
<dbReference type="InterPro" id="IPR009959">
    <property type="entry name" value="Cyclase_SnoaL-like"/>
</dbReference>
<dbReference type="GO" id="GO:0030638">
    <property type="term" value="P:polyketide metabolic process"/>
    <property type="evidence" value="ECO:0007669"/>
    <property type="project" value="InterPro"/>
</dbReference>
<dbReference type="SUPFAM" id="SSF54427">
    <property type="entry name" value="NTF2-like"/>
    <property type="match status" value="1"/>
</dbReference>
<keyword evidence="3" id="KW-1185">Reference proteome</keyword>
<name>A0A4R9KGS2_9LEPT</name>
<evidence type="ECO:0000259" key="1">
    <source>
        <dbReference type="Pfam" id="PF12680"/>
    </source>
</evidence>
<protein>
    <submittedName>
        <fullName evidence="2">Polyketide cyclase</fullName>
    </submittedName>
</protein>
<dbReference type="EMBL" id="RQGF01000007">
    <property type="protein sequence ID" value="TGL64668.1"/>
    <property type="molecule type" value="Genomic_DNA"/>
</dbReference>
<dbReference type="Pfam" id="PF12680">
    <property type="entry name" value="SnoaL_2"/>
    <property type="match status" value="1"/>
</dbReference>
<dbReference type="InterPro" id="IPR032710">
    <property type="entry name" value="NTF2-like_dom_sf"/>
</dbReference>
<sequence>MRNLVIAILAVSFLFNCNSFSKEEKNRKLVLDFYKLALVDHKHREAAELYLSEDYKQHNPHAATGRKAFIDVFDEFFKILPNSSFEIKRSLADGDLVAVHVYMKPDPTHKGHAVVDIFRVEGDKVVEHWDVIQEIPENPKNENTMF</sequence>
<organism evidence="2 3">
    <name type="scientific">Leptospira sarikeiensis</name>
    <dbReference type="NCBI Taxonomy" id="2484943"/>
    <lineage>
        <taxon>Bacteria</taxon>
        <taxon>Pseudomonadati</taxon>
        <taxon>Spirochaetota</taxon>
        <taxon>Spirochaetia</taxon>
        <taxon>Leptospirales</taxon>
        <taxon>Leptospiraceae</taxon>
        <taxon>Leptospira</taxon>
    </lineage>
</organism>
<dbReference type="AlphaFoldDB" id="A0A4R9KGS2"/>
<evidence type="ECO:0000313" key="2">
    <source>
        <dbReference type="EMBL" id="TGL64668.1"/>
    </source>
</evidence>
<dbReference type="OrthoDB" id="9812089at2"/>
<dbReference type="RefSeq" id="WP_135647861.1">
    <property type="nucleotide sequence ID" value="NZ_RQGF01000007.1"/>
</dbReference>
<reference evidence="2" key="1">
    <citation type="journal article" date="2019" name="PLoS Negl. Trop. Dis.">
        <title>Revisiting the worldwide diversity of Leptospira species in the environment.</title>
        <authorList>
            <person name="Vincent A.T."/>
            <person name="Schiettekatte O."/>
            <person name="Bourhy P."/>
            <person name="Veyrier F.J."/>
            <person name="Picardeau M."/>
        </authorList>
    </citation>
    <scope>NUCLEOTIDE SEQUENCE [LARGE SCALE GENOMIC DNA]</scope>
    <source>
        <strain evidence="2">201702455</strain>
    </source>
</reference>
<comment type="caution">
    <text evidence="2">The sequence shown here is derived from an EMBL/GenBank/DDBJ whole genome shotgun (WGS) entry which is preliminary data.</text>
</comment>